<dbReference type="Proteomes" id="UP000825729">
    <property type="component" value="Unassembled WGS sequence"/>
</dbReference>
<evidence type="ECO:0000256" key="1">
    <source>
        <dbReference type="SAM" id="MobiDB-lite"/>
    </source>
</evidence>
<dbReference type="Pfam" id="PF23568">
    <property type="entry name" value="ARM_LIN"/>
    <property type="match status" value="1"/>
</dbReference>
<accession>A0AAV7DTX9</accession>
<dbReference type="SUPFAM" id="SSF48371">
    <property type="entry name" value="ARM repeat"/>
    <property type="match status" value="1"/>
</dbReference>
<feature type="domain" description="Putative E3 ubiquitin-protein ligase LIN N-terminal" evidence="2">
    <location>
        <begin position="103"/>
        <end position="326"/>
    </location>
</feature>
<organism evidence="5 6">
    <name type="scientific">Aristolochia fimbriata</name>
    <name type="common">White veined hardy Dutchman's pipe vine</name>
    <dbReference type="NCBI Taxonomy" id="158543"/>
    <lineage>
        <taxon>Eukaryota</taxon>
        <taxon>Viridiplantae</taxon>
        <taxon>Streptophyta</taxon>
        <taxon>Embryophyta</taxon>
        <taxon>Tracheophyta</taxon>
        <taxon>Spermatophyta</taxon>
        <taxon>Magnoliopsida</taxon>
        <taxon>Magnoliidae</taxon>
        <taxon>Piperales</taxon>
        <taxon>Aristolochiaceae</taxon>
        <taxon>Aristolochia</taxon>
    </lineage>
</organism>
<feature type="domain" description="Putative E3 ubiquitin-protein ligase LIN ARM repeats" evidence="4">
    <location>
        <begin position="477"/>
        <end position="634"/>
    </location>
</feature>
<dbReference type="InterPro" id="IPR011989">
    <property type="entry name" value="ARM-like"/>
</dbReference>
<evidence type="ECO:0000259" key="3">
    <source>
        <dbReference type="Pfam" id="PF23628"/>
    </source>
</evidence>
<feature type="region of interest" description="Disordered" evidence="1">
    <location>
        <begin position="60"/>
        <end position="83"/>
    </location>
</feature>
<keyword evidence="6" id="KW-1185">Reference proteome</keyword>
<dbReference type="InterPro" id="IPR055566">
    <property type="entry name" value="ARM_LIN"/>
</dbReference>
<protein>
    <recommendedName>
        <fullName evidence="7">E3 ubiquitin-protein ligase LIN-1</fullName>
    </recommendedName>
</protein>
<dbReference type="AlphaFoldDB" id="A0AAV7DTX9"/>
<feature type="domain" description="Putative E3 ubiquitin-protein ligase LIN ARM-like" evidence="3">
    <location>
        <begin position="637"/>
        <end position="962"/>
    </location>
</feature>
<dbReference type="InterPro" id="IPR016024">
    <property type="entry name" value="ARM-type_fold"/>
</dbReference>
<dbReference type="Pfam" id="PF23628">
    <property type="entry name" value="ARM_LIN_C"/>
    <property type="match status" value="1"/>
</dbReference>
<sequence length="977" mass="109674">MASLQDLLDEEGFRRRNLKKSARQKGKSIREDSISLPIYICHDGSSVGLFKQRSEKGLRKQSSSLKSFPRESSKRMVSKSGISNSRRRISLDLKGAEPAIDEVAVQAVMSILGGYIGRFVKDPDFRNRIREVCKFCLADKDSDDEIIVNMELGMENIERYAESSQGKGDSKLSLLKNSVRLLNVVASLNSSHTRTALTCGIPNSQLSACAQLYLSIVYKLEKNDRSSAKHLLQVFCDSPSLARRTLLPDLWEHFFLPHLLHLKVWYSKEVEFISSAGADGLERRMALLNKVYDDHMDIGTSKFALYYKEWLKVGGHAPAVPSVPLPTRPSYEFSWNLCGSSNSGVSIRRNLYRDIFGNSFLSVPVVCERENDSFLDGYEKDHCLPEREAFFSREQEACRLNNDNVNNLDHMDSRRCNQSPTQNNEELKVALLPEVNRYQYIQFFPCHSKPASEMCSHGHANEKRVNTRKPEVCSFSLGDAITVICTSDNLSRCEIAVRFIAKAWLDSNGNATVEIAISKTPVIEGLLEVLFSSEDDEILELIISILAELVVRNDINRRVILDLDAELEIFIRLLKNPKLLPKAIVFLYLLKPQAKQLCLSIWIPLFLKVLEHGDQLQTLFTIRCSPQAAVLYFLNILMTGFDAERNMENVKLVIMLGGLKFLLKRLEVGSTQERKTAVSLLLPCIEADGKCRNYLARNIKKNSLLELFLNEGQKFGAPVLNLLTELLCLNRRTEINKFLKELKNEGSLNTMHILLSYLQWAPVEQRPLVAATILLLDLIGDPLKSSLFREEAMDAIVTTLDCNSNSTTVQEQMSKALSLLGGKFSYSGEASVESWLLKKAASYYEFTGKEIVVGRSTRLDEEEEAMESWVQRATTALLSSGKNRFLAGLSKAIANGIPCLSHTSLVTVAWISNSLVSFQNADIGLMATTLLTPCLVENLNSRKDEHEKLLSSLALANLARNLGDIQGQIMLSKLSKE</sequence>
<dbReference type="Gene3D" id="1.25.10.10">
    <property type="entry name" value="Leucine-rich Repeat Variant"/>
    <property type="match status" value="1"/>
</dbReference>
<name>A0AAV7DTX9_ARIFI</name>
<comment type="caution">
    <text evidence="5">The sequence shown here is derived from an EMBL/GenBank/DDBJ whole genome shotgun (WGS) entry which is preliminary data.</text>
</comment>
<dbReference type="EMBL" id="JAINDJ010000008">
    <property type="protein sequence ID" value="KAG9439495.1"/>
    <property type="molecule type" value="Genomic_DNA"/>
</dbReference>
<dbReference type="InterPro" id="IPR056512">
    <property type="entry name" value="LIN_N"/>
</dbReference>
<proteinExistence type="predicted"/>
<gene>
    <name evidence="5" type="ORF">H6P81_019660</name>
</gene>
<dbReference type="Pfam" id="PF23654">
    <property type="entry name" value="ARM_LIN_2nd"/>
    <property type="match status" value="1"/>
</dbReference>
<evidence type="ECO:0000259" key="4">
    <source>
        <dbReference type="Pfam" id="PF23654"/>
    </source>
</evidence>
<evidence type="ECO:0008006" key="7">
    <source>
        <dbReference type="Google" id="ProtNLM"/>
    </source>
</evidence>
<dbReference type="PANTHER" id="PTHR35549:SF3">
    <property type="entry name" value="E3 UBIQUITIN-PROTEIN LIGASE LIN"/>
    <property type="match status" value="1"/>
</dbReference>
<dbReference type="InterPro" id="IPR056514">
    <property type="entry name" value="ARM_LIN_2nd"/>
</dbReference>
<evidence type="ECO:0000313" key="6">
    <source>
        <dbReference type="Proteomes" id="UP000825729"/>
    </source>
</evidence>
<dbReference type="PANTHER" id="PTHR35549">
    <property type="entry name" value="OS04G0584500 PROTEIN"/>
    <property type="match status" value="1"/>
</dbReference>
<reference evidence="5 6" key="1">
    <citation type="submission" date="2021-07" db="EMBL/GenBank/DDBJ databases">
        <title>The Aristolochia fimbriata genome: insights into angiosperm evolution, floral development and chemical biosynthesis.</title>
        <authorList>
            <person name="Jiao Y."/>
        </authorList>
    </citation>
    <scope>NUCLEOTIDE SEQUENCE [LARGE SCALE GENOMIC DNA]</scope>
    <source>
        <strain evidence="5">IBCAS-2021</strain>
        <tissue evidence="5">Leaf</tissue>
    </source>
</reference>
<evidence type="ECO:0000313" key="5">
    <source>
        <dbReference type="EMBL" id="KAG9439495.1"/>
    </source>
</evidence>
<evidence type="ECO:0000259" key="2">
    <source>
        <dbReference type="Pfam" id="PF23568"/>
    </source>
</evidence>